<dbReference type="WBParaSite" id="ES5_v2.g11988.t1">
    <property type="protein sequence ID" value="ES5_v2.g11988.t1"/>
    <property type="gene ID" value="ES5_v2.g11988"/>
</dbReference>
<accession>A0AC34F4M9</accession>
<dbReference type="Proteomes" id="UP000887579">
    <property type="component" value="Unplaced"/>
</dbReference>
<reference evidence="2" key="1">
    <citation type="submission" date="2022-11" db="UniProtKB">
        <authorList>
            <consortium name="WormBaseParasite"/>
        </authorList>
    </citation>
    <scope>IDENTIFICATION</scope>
</reference>
<evidence type="ECO:0000313" key="1">
    <source>
        <dbReference type="Proteomes" id="UP000887579"/>
    </source>
</evidence>
<name>A0AC34F4M9_9BILA</name>
<protein>
    <submittedName>
        <fullName evidence="2">Tr-type G domain-containing protein</fullName>
    </submittedName>
</protein>
<sequence length="484" mass="53083">MNIGLLGHVDAGKTTLSKALSTIASTASFDKGAKASNLRANTIDLGFSAIELDSSHRIALIDCPGHAQLIKAVLAASSVFDGAIIVINASRGIEPQTAEHLISASILCPNNVIIVISKIDLVEKEKIEMMKKKLPKLLKSLNIPESSPIVPLNLSNSSSESVIELTNVLKQKFYLPERISSGSFVMVVDHCFPIKGKGTVMTGTVVDGSCKIGTEVFIPMINETRKIKEIQSWKQKVQDATMGQRAALLFSNLPETEDIDRTIIFSPGSLTKAKHLLITVSKIEQFKYDLKSASKIHVSIGFETLMAECNFLKECGEKEFEQEDGLNSPGVSHALLELQKPIFVKGNDICLAAKLDSQKPTECRFAFYGRISKNLNSAEEIKRFRRKQREGYIDRIEADNISLICVGLFKKETNLQIFNGMSVRIGEKDVGKVENAFGKSGKVRISVLNGISEDTKIAVKNGEKVKVLLKMKKFIGSNKVVEDV</sequence>
<evidence type="ECO:0000313" key="2">
    <source>
        <dbReference type="WBParaSite" id="ES5_v2.g11988.t1"/>
    </source>
</evidence>
<organism evidence="1 2">
    <name type="scientific">Panagrolaimus sp. ES5</name>
    <dbReference type="NCBI Taxonomy" id="591445"/>
    <lineage>
        <taxon>Eukaryota</taxon>
        <taxon>Metazoa</taxon>
        <taxon>Ecdysozoa</taxon>
        <taxon>Nematoda</taxon>
        <taxon>Chromadorea</taxon>
        <taxon>Rhabditida</taxon>
        <taxon>Tylenchina</taxon>
        <taxon>Panagrolaimomorpha</taxon>
        <taxon>Panagrolaimoidea</taxon>
        <taxon>Panagrolaimidae</taxon>
        <taxon>Panagrolaimus</taxon>
    </lineage>
</organism>
<proteinExistence type="predicted"/>